<evidence type="ECO:0000313" key="11">
    <source>
        <dbReference type="EMBL" id="QGA24819.1"/>
    </source>
</evidence>
<keyword evidence="5 9" id="KW-0963">Cytoplasm</keyword>
<evidence type="ECO:0000256" key="9">
    <source>
        <dbReference type="HAMAP-Rule" id="MF_00060"/>
    </source>
</evidence>
<feature type="binding site" evidence="9">
    <location>
        <position position="14"/>
    </location>
    <ligand>
        <name>a divalent metal cation</name>
        <dbReference type="ChEBI" id="CHEBI:60240"/>
    </ligand>
</feature>
<organism evidence="11 12">
    <name type="scientific">Sphingobacterium zhuxiongii</name>
    <dbReference type="NCBI Taxonomy" id="2662364"/>
    <lineage>
        <taxon>Bacteria</taxon>
        <taxon>Pseudomonadati</taxon>
        <taxon>Bacteroidota</taxon>
        <taxon>Sphingobacteriia</taxon>
        <taxon>Sphingobacteriales</taxon>
        <taxon>Sphingobacteriaceae</taxon>
        <taxon>Sphingobacterium</taxon>
    </lineage>
</organism>
<feature type="binding site" evidence="9">
    <location>
        <position position="44"/>
    </location>
    <ligand>
        <name>a divalent metal cation</name>
        <dbReference type="ChEBI" id="CHEBI:60240"/>
    </ligand>
</feature>
<comment type="cofactor">
    <cofactor evidence="9">
        <name>a divalent metal cation</name>
        <dbReference type="ChEBI" id="CHEBI:60240"/>
    </cofactor>
    <text evidence="9">Binds 1 divalent metal cation per subunit.</text>
</comment>
<keyword evidence="6 9" id="KW-0479">Metal-binding</keyword>
<dbReference type="EC" id="3.1.3.5" evidence="9"/>
<name>A0A5Q0Q6U5_9SPHI</name>
<evidence type="ECO:0000256" key="8">
    <source>
        <dbReference type="ARBA" id="ARBA00022801"/>
    </source>
</evidence>
<comment type="subcellular location">
    <subcellularLocation>
        <location evidence="3 9">Cytoplasm</location>
    </subcellularLocation>
</comment>
<feature type="binding site" evidence="9">
    <location>
        <position position="101"/>
    </location>
    <ligand>
        <name>a divalent metal cation</name>
        <dbReference type="ChEBI" id="CHEBI:60240"/>
    </ligand>
</feature>
<gene>
    <name evidence="9 11" type="primary">surE</name>
    <name evidence="11" type="ORF">GFH32_00080</name>
</gene>
<comment type="similarity">
    <text evidence="4 9">Belongs to the SurE nucleotidase family.</text>
</comment>
<evidence type="ECO:0000256" key="2">
    <source>
        <dbReference type="ARBA" id="ARBA00001946"/>
    </source>
</evidence>
<sequence>MSKKKPTILVVNDDGITAPGIKVLLEVMQEIGEVIVVAPDSPQSGMGHAITIGRPLRLDKIDLYAGVEMYKCSGTPVDCVKLAVNKIFKGKKPDLCVSGINHGLNYSINVLYSGTMSAAVEGAIEDIPSIGFSLDDFSHHADFSHTRSYVKTIAQQVLLNGLPKNTLLNVNFPNASKEIQGIKVCRQANAKWFEEFDERLDPYNREYFWMTGNFLLQDRGEDTDVYALANGFVSIVPTQFDMTAHHAIPELNSWSFDGK</sequence>
<proteinExistence type="inferred from homology"/>
<evidence type="ECO:0000256" key="5">
    <source>
        <dbReference type="ARBA" id="ARBA00022490"/>
    </source>
</evidence>
<keyword evidence="8 9" id="KW-0378">Hydrolase</keyword>
<dbReference type="FunFam" id="3.40.1210.10:FF:000001">
    <property type="entry name" value="5'/3'-nucleotidase SurE"/>
    <property type="match status" value="1"/>
</dbReference>
<reference evidence="11 12" key="1">
    <citation type="submission" date="2019-10" db="EMBL/GenBank/DDBJ databases">
        <authorList>
            <person name="Dong K."/>
        </authorList>
    </citation>
    <scope>NUCLEOTIDE SEQUENCE [LARGE SCALE GENOMIC DNA]</scope>
    <source>
        <strain evidence="12">dk4302</strain>
    </source>
</reference>
<feature type="domain" description="Survival protein SurE-like phosphatase/nucleotidase" evidence="10">
    <location>
        <begin position="8"/>
        <end position="192"/>
    </location>
</feature>
<accession>A0A5Q0Q6U5</accession>
<comment type="function">
    <text evidence="9">Nucleotidase that shows phosphatase activity on nucleoside 5'-monophosphates.</text>
</comment>
<dbReference type="RefSeq" id="WP_153509143.1">
    <property type="nucleotide sequence ID" value="NZ_CP045652.1"/>
</dbReference>
<dbReference type="Gene3D" id="3.40.1210.10">
    <property type="entry name" value="Survival protein SurE-like phosphatase/nucleotidase"/>
    <property type="match status" value="1"/>
</dbReference>
<keyword evidence="12" id="KW-1185">Reference proteome</keyword>
<keyword evidence="7 9" id="KW-0547">Nucleotide-binding</keyword>
<dbReference type="InterPro" id="IPR002828">
    <property type="entry name" value="SurE-like_Pase/nucleotidase"/>
</dbReference>
<dbReference type="GO" id="GO:0008253">
    <property type="term" value="F:5'-nucleotidase activity"/>
    <property type="evidence" value="ECO:0007669"/>
    <property type="project" value="UniProtKB-UniRule"/>
</dbReference>
<evidence type="ECO:0000313" key="12">
    <source>
        <dbReference type="Proteomes" id="UP000326921"/>
    </source>
</evidence>
<evidence type="ECO:0000256" key="3">
    <source>
        <dbReference type="ARBA" id="ARBA00004496"/>
    </source>
</evidence>
<dbReference type="NCBIfam" id="NF001492">
    <property type="entry name" value="PRK00346.2-2"/>
    <property type="match status" value="1"/>
</dbReference>
<dbReference type="NCBIfam" id="NF001490">
    <property type="entry name" value="PRK00346.1-4"/>
    <property type="match status" value="1"/>
</dbReference>
<comment type="cofactor">
    <cofactor evidence="2">
        <name>Mg(2+)</name>
        <dbReference type="ChEBI" id="CHEBI:18420"/>
    </cofactor>
</comment>
<dbReference type="Proteomes" id="UP000326921">
    <property type="component" value="Chromosome"/>
</dbReference>
<dbReference type="PANTHER" id="PTHR30457:SF12">
    <property type="entry name" value="5'_3'-NUCLEOTIDASE SURE"/>
    <property type="match status" value="1"/>
</dbReference>
<dbReference type="GO" id="GO:0005737">
    <property type="term" value="C:cytoplasm"/>
    <property type="evidence" value="ECO:0007669"/>
    <property type="project" value="UniProtKB-SubCell"/>
</dbReference>
<dbReference type="KEGG" id="sphe:GFH32_00080"/>
<dbReference type="GO" id="GO:0046872">
    <property type="term" value="F:metal ion binding"/>
    <property type="evidence" value="ECO:0007669"/>
    <property type="project" value="UniProtKB-UniRule"/>
</dbReference>
<comment type="catalytic activity">
    <reaction evidence="1 9">
        <text>a ribonucleoside 5'-phosphate + H2O = a ribonucleoside + phosphate</text>
        <dbReference type="Rhea" id="RHEA:12484"/>
        <dbReference type="ChEBI" id="CHEBI:15377"/>
        <dbReference type="ChEBI" id="CHEBI:18254"/>
        <dbReference type="ChEBI" id="CHEBI:43474"/>
        <dbReference type="ChEBI" id="CHEBI:58043"/>
        <dbReference type="EC" id="3.1.3.5"/>
    </reaction>
</comment>
<evidence type="ECO:0000256" key="7">
    <source>
        <dbReference type="ARBA" id="ARBA00022741"/>
    </source>
</evidence>
<dbReference type="PANTHER" id="PTHR30457">
    <property type="entry name" value="5'-NUCLEOTIDASE SURE"/>
    <property type="match status" value="1"/>
</dbReference>
<dbReference type="Pfam" id="PF01975">
    <property type="entry name" value="SurE"/>
    <property type="match status" value="1"/>
</dbReference>
<dbReference type="NCBIfam" id="TIGR00087">
    <property type="entry name" value="surE"/>
    <property type="match status" value="1"/>
</dbReference>
<dbReference type="EMBL" id="CP045652">
    <property type="protein sequence ID" value="QGA24819.1"/>
    <property type="molecule type" value="Genomic_DNA"/>
</dbReference>
<dbReference type="InterPro" id="IPR036523">
    <property type="entry name" value="SurE-like_sf"/>
</dbReference>
<evidence type="ECO:0000256" key="4">
    <source>
        <dbReference type="ARBA" id="ARBA00011062"/>
    </source>
</evidence>
<protein>
    <recommendedName>
        <fullName evidence="9">5'-nucleotidase SurE</fullName>
        <ecNumber evidence="9">3.1.3.5</ecNumber>
    </recommendedName>
    <alternativeName>
        <fullName evidence="9">Nucleoside 5'-monophosphate phosphohydrolase</fullName>
    </alternativeName>
</protein>
<dbReference type="GO" id="GO:0008254">
    <property type="term" value="F:3'-nucleotidase activity"/>
    <property type="evidence" value="ECO:0007669"/>
    <property type="project" value="TreeGrafter"/>
</dbReference>
<dbReference type="GO" id="GO:0004309">
    <property type="term" value="F:exopolyphosphatase activity"/>
    <property type="evidence" value="ECO:0007669"/>
    <property type="project" value="TreeGrafter"/>
</dbReference>
<dbReference type="AlphaFoldDB" id="A0A5Q0Q6U5"/>
<evidence type="ECO:0000256" key="6">
    <source>
        <dbReference type="ARBA" id="ARBA00022723"/>
    </source>
</evidence>
<dbReference type="SUPFAM" id="SSF64167">
    <property type="entry name" value="SurE-like"/>
    <property type="match status" value="1"/>
</dbReference>
<evidence type="ECO:0000256" key="1">
    <source>
        <dbReference type="ARBA" id="ARBA00000815"/>
    </source>
</evidence>
<feature type="binding site" evidence="9">
    <location>
        <position position="13"/>
    </location>
    <ligand>
        <name>a divalent metal cation</name>
        <dbReference type="ChEBI" id="CHEBI:60240"/>
    </ligand>
</feature>
<dbReference type="GO" id="GO:0000166">
    <property type="term" value="F:nucleotide binding"/>
    <property type="evidence" value="ECO:0007669"/>
    <property type="project" value="UniProtKB-KW"/>
</dbReference>
<dbReference type="HAMAP" id="MF_00060">
    <property type="entry name" value="SurE"/>
    <property type="match status" value="1"/>
</dbReference>
<evidence type="ECO:0000259" key="10">
    <source>
        <dbReference type="Pfam" id="PF01975"/>
    </source>
</evidence>
<dbReference type="InterPro" id="IPR030048">
    <property type="entry name" value="SurE"/>
</dbReference>